<dbReference type="PANTHER" id="PTHR21700:SF51">
    <property type="entry name" value="TRANSTHYRETIN-LIKE FAMILY PROTEIN"/>
    <property type="match status" value="1"/>
</dbReference>
<evidence type="ECO:0000256" key="1">
    <source>
        <dbReference type="ARBA" id="ARBA00004613"/>
    </source>
</evidence>
<dbReference type="Proteomes" id="UP001152747">
    <property type="component" value="Unassembled WGS sequence"/>
</dbReference>
<dbReference type="InterPro" id="IPR038479">
    <property type="entry name" value="Transthyretin-like_sf"/>
</dbReference>
<dbReference type="AlphaFoldDB" id="A0A9P1J4R7"/>
<evidence type="ECO:0000256" key="3">
    <source>
        <dbReference type="ARBA" id="ARBA00022525"/>
    </source>
</evidence>
<keyword evidence="7" id="KW-1185">Reference proteome</keyword>
<dbReference type="InterPro" id="IPR001534">
    <property type="entry name" value="Transthyretin-like"/>
</dbReference>
<sequence>MMHLTCCSKTKLFHILFLLFGFLYSQPTENRPPLQAVSVKGTFLCGKEPVVGITVKLIDRDHDGDPDDLMDEVRTDANGTFSLTGGAYEYTTLEPALKIYHDCNDGERECQKRLYWILPTEYVTSDMDDIPIFDLGTVNLQITFGNEKRDCRH</sequence>
<dbReference type="Gene3D" id="2.60.40.3330">
    <property type="match status" value="1"/>
</dbReference>
<dbReference type="GO" id="GO:0009986">
    <property type="term" value="C:cell surface"/>
    <property type="evidence" value="ECO:0007669"/>
    <property type="project" value="InterPro"/>
</dbReference>
<evidence type="ECO:0000313" key="7">
    <source>
        <dbReference type="Proteomes" id="UP001152747"/>
    </source>
</evidence>
<keyword evidence="3" id="KW-0964">Secreted</keyword>
<evidence type="ECO:0000256" key="4">
    <source>
        <dbReference type="ARBA" id="ARBA00022729"/>
    </source>
</evidence>
<protein>
    <submittedName>
        <fullName evidence="6">Uncharacterized protein</fullName>
    </submittedName>
</protein>
<name>A0A9P1J4R7_9PELO</name>
<comment type="caution">
    <text evidence="6">The sequence shown here is derived from an EMBL/GenBank/DDBJ whole genome shotgun (WGS) entry which is preliminary data.</text>
</comment>
<comment type="subcellular location">
    <subcellularLocation>
        <location evidence="1">Secreted</location>
    </subcellularLocation>
</comment>
<feature type="chain" id="PRO_5040379321" evidence="5">
    <location>
        <begin position="26"/>
        <end position="153"/>
    </location>
</feature>
<feature type="signal peptide" evidence="5">
    <location>
        <begin position="1"/>
        <end position="25"/>
    </location>
</feature>
<dbReference type="OrthoDB" id="5813817at2759"/>
<reference evidence="6" key="1">
    <citation type="submission" date="2022-11" db="EMBL/GenBank/DDBJ databases">
        <authorList>
            <person name="Kikuchi T."/>
        </authorList>
    </citation>
    <scope>NUCLEOTIDE SEQUENCE</scope>
    <source>
        <strain evidence="6">PS1010</strain>
    </source>
</reference>
<dbReference type="PANTHER" id="PTHR21700">
    <property type="entry name" value="TRANSTHYRETIN-LIKE FAMILY PROTEIN-RELATED"/>
    <property type="match status" value="1"/>
</dbReference>
<keyword evidence="4 5" id="KW-0732">Signal</keyword>
<organism evidence="6 7">
    <name type="scientific">Caenorhabditis angaria</name>
    <dbReference type="NCBI Taxonomy" id="860376"/>
    <lineage>
        <taxon>Eukaryota</taxon>
        <taxon>Metazoa</taxon>
        <taxon>Ecdysozoa</taxon>
        <taxon>Nematoda</taxon>
        <taxon>Chromadorea</taxon>
        <taxon>Rhabditida</taxon>
        <taxon>Rhabditina</taxon>
        <taxon>Rhabditomorpha</taxon>
        <taxon>Rhabditoidea</taxon>
        <taxon>Rhabditidae</taxon>
        <taxon>Peloderinae</taxon>
        <taxon>Caenorhabditis</taxon>
    </lineage>
</organism>
<comment type="similarity">
    <text evidence="2">Belongs to the nematode transthyretin-like family.</text>
</comment>
<dbReference type="EMBL" id="CANHGI010000006">
    <property type="protein sequence ID" value="CAI5456697.1"/>
    <property type="molecule type" value="Genomic_DNA"/>
</dbReference>
<dbReference type="Pfam" id="PF01060">
    <property type="entry name" value="TTR-52"/>
    <property type="match status" value="1"/>
</dbReference>
<accession>A0A9P1J4R7</accession>
<dbReference type="GO" id="GO:0005576">
    <property type="term" value="C:extracellular region"/>
    <property type="evidence" value="ECO:0007669"/>
    <property type="project" value="UniProtKB-SubCell"/>
</dbReference>
<proteinExistence type="inferred from homology"/>
<evidence type="ECO:0000313" key="6">
    <source>
        <dbReference type="EMBL" id="CAI5456697.1"/>
    </source>
</evidence>
<evidence type="ECO:0000256" key="2">
    <source>
        <dbReference type="ARBA" id="ARBA00010112"/>
    </source>
</evidence>
<evidence type="ECO:0000256" key="5">
    <source>
        <dbReference type="SAM" id="SignalP"/>
    </source>
</evidence>
<gene>
    <name evidence="6" type="ORF">CAMP_LOCUS19334</name>
</gene>